<evidence type="ECO:0000313" key="5">
    <source>
        <dbReference type="EMBL" id="JAO07592.1"/>
    </source>
</evidence>
<dbReference type="Gene3D" id="3.30.70.270">
    <property type="match status" value="2"/>
</dbReference>
<name>A0A0S7EQV5_9TELE</name>
<dbReference type="AlphaFoldDB" id="A0A0S7EQV5"/>
<evidence type="ECO:0000256" key="1">
    <source>
        <dbReference type="ARBA" id="ARBA00010879"/>
    </source>
</evidence>
<accession>A0A0S7EQV5</accession>
<feature type="domain" description="Reverse transcriptase" evidence="3">
    <location>
        <begin position="139"/>
        <end position="316"/>
    </location>
</feature>
<reference evidence="4" key="1">
    <citation type="submission" date="2014-12" db="EMBL/GenBank/DDBJ databases">
        <title>Parallel Evolution in Life History Adaptation Evident in the Tissue-Specific Poeciliopsis prolifica transcriptome.</title>
        <authorList>
            <person name="Jue N.K."/>
            <person name="Foley R.J."/>
            <person name="Obergfell C."/>
            <person name="Reznick D.N."/>
            <person name="O'Neill R.J."/>
            <person name="O'Neill M.J."/>
        </authorList>
    </citation>
    <scope>NUCLEOTIDE SEQUENCE</scope>
</reference>
<evidence type="ECO:0000313" key="4">
    <source>
        <dbReference type="EMBL" id="JAO07591.1"/>
    </source>
</evidence>
<dbReference type="EC" id="3.1.26.4" evidence="2"/>
<dbReference type="FunFam" id="3.10.10.10:FF:000003">
    <property type="entry name" value="Retrovirus-related Pol polyprotein from transposon 297-like Protein"/>
    <property type="match status" value="1"/>
</dbReference>
<dbReference type="InterPro" id="IPR043128">
    <property type="entry name" value="Rev_trsase/Diguanyl_cyclase"/>
</dbReference>
<dbReference type="PANTHER" id="PTHR37984:SF5">
    <property type="entry name" value="PROTEIN NYNRIN-LIKE"/>
    <property type="match status" value="1"/>
</dbReference>
<dbReference type="InterPro" id="IPR043502">
    <property type="entry name" value="DNA/RNA_pol_sf"/>
</dbReference>
<dbReference type="PROSITE" id="PS50878">
    <property type="entry name" value="RT_POL"/>
    <property type="match status" value="1"/>
</dbReference>
<dbReference type="EMBL" id="GBYX01474068">
    <property type="protein sequence ID" value="JAO07592.1"/>
    <property type="molecule type" value="Transcribed_RNA"/>
</dbReference>
<comment type="similarity">
    <text evidence="1">Belongs to the beta type-B retroviral polymerase family. HERV class-II K(HML-2) pol subfamily.</text>
</comment>
<proteinExistence type="inferred from homology"/>
<gene>
    <name evidence="4" type="primary">POL5</name>
    <name evidence="5" type="synonym">RTF21</name>
</gene>
<dbReference type="Gene3D" id="3.10.10.10">
    <property type="entry name" value="HIV Type 1 Reverse Transcriptase, subunit A, domain 1"/>
    <property type="match status" value="1"/>
</dbReference>
<dbReference type="CDD" id="cd01647">
    <property type="entry name" value="RT_LTR"/>
    <property type="match status" value="1"/>
</dbReference>
<dbReference type="Pfam" id="PF00078">
    <property type="entry name" value="RVT_1"/>
    <property type="match status" value="1"/>
</dbReference>
<dbReference type="EMBL" id="GBYX01474069">
    <property type="protein sequence ID" value="JAO07591.1"/>
    <property type="molecule type" value="Transcribed_RNA"/>
</dbReference>
<evidence type="ECO:0000256" key="2">
    <source>
        <dbReference type="ARBA" id="ARBA00012180"/>
    </source>
</evidence>
<evidence type="ECO:0000259" key="3">
    <source>
        <dbReference type="PROSITE" id="PS50878"/>
    </source>
</evidence>
<dbReference type="SUPFAM" id="SSF56672">
    <property type="entry name" value="DNA/RNA polymerases"/>
    <property type="match status" value="1"/>
</dbReference>
<dbReference type="InterPro" id="IPR000477">
    <property type="entry name" value="RT_dom"/>
</dbReference>
<protein>
    <recommendedName>
        <fullName evidence="2">ribonuclease H</fullName>
        <ecNumber evidence="2">3.1.26.4</ecNumber>
    </recommendedName>
</protein>
<dbReference type="GO" id="GO:0004523">
    <property type="term" value="F:RNA-DNA hybrid ribonuclease activity"/>
    <property type="evidence" value="ECO:0007669"/>
    <property type="project" value="UniProtKB-EC"/>
</dbReference>
<dbReference type="InterPro" id="IPR050951">
    <property type="entry name" value="Retrovirus_Pol_polyprotein"/>
</dbReference>
<organism evidence="4">
    <name type="scientific">Poeciliopsis prolifica</name>
    <name type="common">blackstripe livebearer</name>
    <dbReference type="NCBI Taxonomy" id="188132"/>
    <lineage>
        <taxon>Eukaryota</taxon>
        <taxon>Metazoa</taxon>
        <taxon>Chordata</taxon>
        <taxon>Craniata</taxon>
        <taxon>Vertebrata</taxon>
        <taxon>Euteleostomi</taxon>
        <taxon>Actinopterygii</taxon>
        <taxon>Neopterygii</taxon>
        <taxon>Teleostei</taxon>
        <taxon>Neoteleostei</taxon>
        <taxon>Acanthomorphata</taxon>
        <taxon>Ovalentaria</taxon>
        <taxon>Atherinomorphae</taxon>
        <taxon>Cyprinodontiformes</taxon>
        <taxon>Poeciliidae</taxon>
        <taxon>Poeciliinae</taxon>
        <taxon>Poeciliopsis</taxon>
    </lineage>
</organism>
<dbReference type="FunFam" id="3.30.70.270:FF:000063">
    <property type="entry name" value="Zinc knuckle domaincontaining protein"/>
    <property type="match status" value="1"/>
</dbReference>
<dbReference type="PANTHER" id="PTHR37984">
    <property type="entry name" value="PROTEIN CBG26694"/>
    <property type="match status" value="1"/>
</dbReference>
<sequence length="408" mass="47235">MQVKPHIKEVKSGLRDYNGQSIECIGTCQLNVTVKGTKHLVFFSVVKEDRESLLGDKSCEELGLVKRVYHINTEFNESNNPIDAMLRDYEDVFRGLGSVPCTYKIQLREGAQPVVHAARRIPAPLREGLKNELDRMIRLGVIQKVEEPTDWVNSIVITKKKNGELRICMDPKDLNENIRREHYQIPTREEIISEMSGASYFTKLDASQGFWQVKLDESSTKYCTFNTPFGRYCFLRLPFGIKSAPEIFHRAMERIIEGLNGVRVYIDDIIIWGSTVQEHNDRLRRVMERIRKNGLKLNKNKCEFCVKEILFLGDKLSGRGVQPDEDKIQAILKMPPPADKTGVLRIMGMINFIGKFIPNLSARMTNIRRLLYNDSQFQWTEVHEQEWKELKKYLTSEPVLTFYDPTTK</sequence>